<dbReference type="EMBL" id="CP104562">
    <property type="protein sequence ID" value="UXH77209.1"/>
    <property type="molecule type" value="Genomic_DNA"/>
</dbReference>
<evidence type="ECO:0000313" key="3">
    <source>
        <dbReference type="Proteomes" id="UP001064933"/>
    </source>
</evidence>
<proteinExistence type="predicted"/>
<dbReference type="Proteomes" id="UP001064933">
    <property type="component" value="Chromosome"/>
</dbReference>
<dbReference type="RefSeq" id="WP_261756951.1">
    <property type="nucleotide sequence ID" value="NZ_CP104562.2"/>
</dbReference>
<evidence type="ECO:0000256" key="1">
    <source>
        <dbReference type="SAM" id="MobiDB-lite"/>
    </source>
</evidence>
<sequence length="68" mass="7684">MSQDQDRPPTCSADTGVDRDGQRDPARSAQAAPFTHQERDRELDDPVRHRDAEPFCTNSAAIDFMPQR</sequence>
<feature type="compositionally biased region" description="Basic and acidic residues" evidence="1">
    <location>
        <begin position="16"/>
        <end position="26"/>
    </location>
</feature>
<keyword evidence="3" id="KW-1185">Reference proteome</keyword>
<name>A0ABY6AZP0_9BURK</name>
<protein>
    <submittedName>
        <fullName evidence="2">Uncharacterized protein</fullName>
    </submittedName>
</protein>
<organism evidence="2 3">
    <name type="scientific">Roseateles amylovorans</name>
    <dbReference type="NCBI Taxonomy" id="2978473"/>
    <lineage>
        <taxon>Bacteria</taxon>
        <taxon>Pseudomonadati</taxon>
        <taxon>Pseudomonadota</taxon>
        <taxon>Betaproteobacteria</taxon>
        <taxon>Burkholderiales</taxon>
        <taxon>Sphaerotilaceae</taxon>
        <taxon>Roseateles</taxon>
    </lineage>
</organism>
<evidence type="ECO:0000313" key="2">
    <source>
        <dbReference type="EMBL" id="UXH77209.1"/>
    </source>
</evidence>
<reference evidence="2" key="1">
    <citation type="submission" date="2022-10" db="EMBL/GenBank/DDBJ databases">
        <title>Characterization and whole genome sequencing of a new Roseateles species, isolated from fresh water.</title>
        <authorList>
            <person name="Guliayeva D.Y."/>
            <person name="Akhremchuk A.E."/>
            <person name="Sikolenko M.A."/>
            <person name="Valentovich L.N."/>
            <person name="Sidarenka A.V."/>
        </authorList>
    </citation>
    <scope>NUCLEOTIDE SEQUENCE</scope>
    <source>
        <strain evidence="2">BIM B-1768</strain>
    </source>
</reference>
<gene>
    <name evidence="2" type="ORF">N4261_19650</name>
</gene>
<accession>A0ABY6AZP0</accession>
<feature type="region of interest" description="Disordered" evidence="1">
    <location>
        <begin position="1"/>
        <end position="68"/>
    </location>
</feature>
<feature type="compositionally biased region" description="Basic and acidic residues" evidence="1">
    <location>
        <begin position="36"/>
        <end position="53"/>
    </location>
</feature>